<evidence type="ECO:0000259" key="1">
    <source>
        <dbReference type="Pfam" id="PF01471"/>
    </source>
</evidence>
<dbReference type="InterPro" id="IPR036366">
    <property type="entry name" value="PGBDSf"/>
</dbReference>
<gene>
    <name evidence="2" type="ORF">ICL16_42425</name>
</gene>
<name>A0A8J6Y2V2_9CYAN</name>
<keyword evidence="3" id="KW-1185">Reference proteome</keyword>
<evidence type="ECO:0000313" key="3">
    <source>
        <dbReference type="Proteomes" id="UP000629098"/>
    </source>
</evidence>
<reference evidence="2" key="1">
    <citation type="submission" date="2020-09" db="EMBL/GenBank/DDBJ databases">
        <title>Iningainema tapete sp. nov. (Scytonemataceae, Cyanobacteria) from greenhouses in central Florida (USA) produces two types of nodularin with biosynthetic potential for microcystin-LR and anabaenopeptins.</title>
        <authorList>
            <person name="Berthold D.E."/>
            <person name="Lefler F.W."/>
            <person name="Huang I.-S."/>
            <person name="Abdulla H."/>
            <person name="Zimba P.V."/>
            <person name="Laughinghouse H.D. IV."/>
        </authorList>
    </citation>
    <scope>NUCLEOTIDE SEQUENCE</scope>
    <source>
        <strain evidence="2">BLCCT55</strain>
    </source>
</reference>
<sequence>MQIRVNPTANKQMPELRKGDTGEAVRFLQNVLVALDYLNSDLVTGSYLDITEQAVRNFQVDYGLRVDGIVGNNTWRVLGGLLWD</sequence>
<comment type="caution">
    <text evidence="2">The sequence shown here is derived from an EMBL/GenBank/DDBJ whole genome shotgun (WGS) entry which is preliminary data.</text>
</comment>
<dbReference type="InterPro" id="IPR036365">
    <property type="entry name" value="PGBD-like_sf"/>
</dbReference>
<proteinExistence type="predicted"/>
<protein>
    <submittedName>
        <fullName evidence="2">Peptidoglycan-binding protein</fullName>
    </submittedName>
</protein>
<dbReference type="RefSeq" id="WP_190838315.1">
    <property type="nucleotide sequence ID" value="NZ_CAWPPI010000127.1"/>
</dbReference>
<feature type="domain" description="Peptidoglycan binding-like" evidence="1">
    <location>
        <begin position="21"/>
        <end position="78"/>
    </location>
</feature>
<organism evidence="2 3">
    <name type="scientific">Iningainema tapete BLCC-T55</name>
    <dbReference type="NCBI Taxonomy" id="2748662"/>
    <lineage>
        <taxon>Bacteria</taxon>
        <taxon>Bacillati</taxon>
        <taxon>Cyanobacteriota</taxon>
        <taxon>Cyanophyceae</taxon>
        <taxon>Nostocales</taxon>
        <taxon>Scytonemataceae</taxon>
        <taxon>Iningainema tapete</taxon>
    </lineage>
</organism>
<dbReference type="Gene3D" id="1.10.101.10">
    <property type="entry name" value="PGBD-like superfamily/PGBD"/>
    <property type="match status" value="1"/>
</dbReference>
<dbReference type="EMBL" id="JACXAE010000127">
    <property type="protein sequence ID" value="MBD2778528.1"/>
    <property type="molecule type" value="Genomic_DNA"/>
</dbReference>
<accession>A0A8J6Y2V2</accession>
<evidence type="ECO:0000313" key="2">
    <source>
        <dbReference type="EMBL" id="MBD2778528.1"/>
    </source>
</evidence>
<dbReference type="SUPFAM" id="SSF47090">
    <property type="entry name" value="PGBD-like"/>
    <property type="match status" value="1"/>
</dbReference>
<dbReference type="Proteomes" id="UP000629098">
    <property type="component" value="Unassembled WGS sequence"/>
</dbReference>
<dbReference type="AlphaFoldDB" id="A0A8J6Y2V2"/>
<dbReference type="Pfam" id="PF01471">
    <property type="entry name" value="PG_binding_1"/>
    <property type="match status" value="1"/>
</dbReference>
<dbReference type="InterPro" id="IPR002477">
    <property type="entry name" value="Peptidoglycan-bd-like"/>
</dbReference>